<organism evidence="1 2">
    <name type="scientific">Clostridium mobile</name>
    <dbReference type="NCBI Taxonomy" id="2841512"/>
    <lineage>
        <taxon>Bacteria</taxon>
        <taxon>Bacillati</taxon>
        <taxon>Bacillota</taxon>
        <taxon>Clostridia</taxon>
        <taxon>Eubacteriales</taxon>
        <taxon>Clostridiaceae</taxon>
        <taxon>Clostridium</taxon>
    </lineage>
</organism>
<protein>
    <recommendedName>
        <fullName evidence="3">DUF2262 domain-containing protein</fullName>
    </recommendedName>
</protein>
<proteinExistence type="predicted"/>
<dbReference type="Proteomes" id="UP000726170">
    <property type="component" value="Unassembled WGS sequence"/>
</dbReference>
<keyword evidence="2" id="KW-1185">Reference proteome</keyword>
<comment type="caution">
    <text evidence="1">The sequence shown here is derived from an EMBL/GenBank/DDBJ whole genome shotgun (WGS) entry which is preliminary data.</text>
</comment>
<dbReference type="EMBL" id="JAHLQF010000002">
    <property type="protein sequence ID" value="MBU5484391.1"/>
    <property type="molecule type" value="Genomic_DNA"/>
</dbReference>
<gene>
    <name evidence="1" type="ORF">KQI86_08630</name>
</gene>
<name>A0ABS6EI77_9CLOT</name>
<evidence type="ECO:0008006" key="3">
    <source>
        <dbReference type="Google" id="ProtNLM"/>
    </source>
</evidence>
<dbReference type="RefSeq" id="WP_216438869.1">
    <property type="nucleotide sequence ID" value="NZ_JAHLQF010000002.1"/>
</dbReference>
<evidence type="ECO:0000313" key="2">
    <source>
        <dbReference type="Proteomes" id="UP000726170"/>
    </source>
</evidence>
<reference evidence="1 2" key="1">
    <citation type="submission" date="2021-06" db="EMBL/GenBank/DDBJ databases">
        <authorList>
            <person name="Sun Q."/>
            <person name="Li D."/>
        </authorList>
    </citation>
    <scope>NUCLEOTIDE SEQUENCE [LARGE SCALE GENOMIC DNA]</scope>
    <source>
        <strain evidence="1 2">MSJ-11</strain>
    </source>
</reference>
<evidence type="ECO:0000313" key="1">
    <source>
        <dbReference type="EMBL" id="MBU5484391.1"/>
    </source>
</evidence>
<accession>A0ABS6EI77</accession>
<sequence>MDILFKEEYLKKLKYSDGEWFVNIDELDDSVEVYIQGDYKEADKYYIELADKILRNYEKHKATALDRLKNWLPYKESYSCDTIDFCNYEYGSGRSFVGFKMNFKRDCKGYNDIYTNYTIKFKEDGWPIGLEMWFD</sequence>